<feature type="chain" id="PRO_5012941660" description="Tetratricopeptide repeat protein" evidence="1">
    <location>
        <begin position="22"/>
        <end position="289"/>
    </location>
</feature>
<proteinExistence type="predicted"/>
<dbReference type="OrthoDB" id="192575at2"/>
<evidence type="ECO:0000313" key="2">
    <source>
        <dbReference type="EMBL" id="OUL57965.1"/>
    </source>
</evidence>
<dbReference type="EMBL" id="MWPV01000002">
    <property type="protein sequence ID" value="OUL57965.1"/>
    <property type="molecule type" value="Genomic_DNA"/>
</dbReference>
<keyword evidence="1" id="KW-0732">Signal</keyword>
<reference evidence="2 3" key="1">
    <citation type="submission" date="2017-02" db="EMBL/GenBank/DDBJ databases">
        <title>Pseudoalteromonas ulvae TC14 Genome.</title>
        <authorList>
            <person name="Molmeret M."/>
        </authorList>
    </citation>
    <scope>NUCLEOTIDE SEQUENCE [LARGE SCALE GENOMIC DNA]</scope>
    <source>
        <strain evidence="2">TC14</strain>
    </source>
</reference>
<gene>
    <name evidence="2" type="ORF">B1199_06265</name>
</gene>
<name>A0A244CQU2_PSEDV</name>
<evidence type="ECO:0000256" key="1">
    <source>
        <dbReference type="SAM" id="SignalP"/>
    </source>
</evidence>
<feature type="signal peptide" evidence="1">
    <location>
        <begin position="1"/>
        <end position="21"/>
    </location>
</feature>
<evidence type="ECO:0000313" key="3">
    <source>
        <dbReference type="Proteomes" id="UP000194841"/>
    </source>
</evidence>
<dbReference type="Proteomes" id="UP000194841">
    <property type="component" value="Unassembled WGS sequence"/>
</dbReference>
<keyword evidence="3" id="KW-1185">Reference proteome</keyword>
<comment type="caution">
    <text evidence="2">The sequence shown here is derived from an EMBL/GenBank/DDBJ whole genome shotgun (WGS) entry which is preliminary data.</text>
</comment>
<organism evidence="2 3">
    <name type="scientific">Pseudoalteromonas ulvae</name>
    <dbReference type="NCBI Taxonomy" id="107327"/>
    <lineage>
        <taxon>Bacteria</taxon>
        <taxon>Pseudomonadati</taxon>
        <taxon>Pseudomonadota</taxon>
        <taxon>Gammaproteobacteria</taxon>
        <taxon>Alteromonadales</taxon>
        <taxon>Pseudoalteromonadaceae</taxon>
        <taxon>Pseudoalteromonas</taxon>
    </lineage>
</organism>
<dbReference type="SUPFAM" id="SSF48452">
    <property type="entry name" value="TPR-like"/>
    <property type="match status" value="1"/>
</dbReference>
<evidence type="ECO:0008006" key="4">
    <source>
        <dbReference type="Google" id="ProtNLM"/>
    </source>
</evidence>
<accession>A0A244CQU2</accession>
<dbReference type="AlphaFoldDB" id="A0A244CQU2"/>
<dbReference type="Gene3D" id="1.25.40.10">
    <property type="entry name" value="Tetratricopeptide repeat domain"/>
    <property type="match status" value="1"/>
</dbReference>
<sequence>MKFIIALVVSVAIVFCEHAAAQDHGSTKAQQALSLIDVDLDSAEEMIIEAISDNPHSAKDHFYCGRIMGRQASDAFFSALSYAKKSLACLQKAVALAPKNVDYRKGLINFYLGAPSIAGGDKQAALEQVNVIKQLDSSQGVVVELDYYRKIKELLTLEKRLAHALTADPQSAIVHYQYGLLLQQTGDYNRAQSHFVLASEQGENREIAYEALYQLGRNAVFAKDFISQGTAALQHYLTIENSTVMPSKSWAHYRLSQLYTLHSDNTLAQKHRLLAADTDDKVLLNLLEN</sequence>
<dbReference type="InterPro" id="IPR011990">
    <property type="entry name" value="TPR-like_helical_dom_sf"/>
</dbReference>
<protein>
    <recommendedName>
        <fullName evidence="4">Tetratricopeptide repeat protein</fullName>
    </recommendedName>
</protein>
<dbReference type="RefSeq" id="WP_086743270.1">
    <property type="nucleotide sequence ID" value="NZ_MWPV01000002.1"/>
</dbReference>